<feature type="region of interest" description="Disordered" evidence="2">
    <location>
        <begin position="305"/>
        <end position="330"/>
    </location>
</feature>
<dbReference type="PANTHER" id="PTHR43022">
    <property type="entry name" value="PROTEIN SMF"/>
    <property type="match status" value="1"/>
</dbReference>
<comment type="similarity">
    <text evidence="1">Belongs to the DprA/Smf family.</text>
</comment>
<dbReference type="GO" id="GO:0009294">
    <property type="term" value="P:DNA-mediated transformation"/>
    <property type="evidence" value="ECO:0007669"/>
    <property type="project" value="InterPro"/>
</dbReference>
<dbReference type="PANTHER" id="PTHR43022:SF1">
    <property type="entry name" value="PROTEIN SMF"/>
    <property type="match status" value="1"/>
</dbReference>
<protein>
    <submittedName>
        <fullName evidence="4">DNA protecting protein DprA</fullName>
    </submittedName>
</protein>
<evidence type="ECO:0000259" key="3">
    <source>
        <dbReference type="Pfam" id="PF02481"/>
    </source>
</evidence>
<dbReference type="Gene3D" id="3.40.50.450">
    <property type="match status" value="1"/>
</dbReference>
<feature type="domain" description="Smf/DprA SLOG" evidence="3">
    <location>
        <begin position="86"/>
        <end position="294"/>
    </location>
</feature>
<evidence type="ECO:0000256" key="2">
    <source>
        <dbReference type="SAM" id="MobiDB-lite"/>
    </source>
</evidence>
<sequence length="391" mass="43227">MKNMTDNNKNKENEYAHWLFNVQGLGNKSIDKLLCNGMSCSDIYKADVKEFKGLLTDKQIKNLEQSKRIWDFDKEAAKLAKKDISFISRIDSRFPDKLKNIPDPPFALYVKGELPDPAKPSVAIIGARMCSEYGRYMARVFGRGLALAGVQVISGMARGVDGISQKAALAAGGKSYGIVGSGVDICYPEDNLEIYNNLCEMGGVISEFPPGTYPKANFFPMRNRIISGLADVVLVIEAREKSGTQITVDTALEQGREVLAVPGRVTDRLSDGCNLLISQGAGVAIGVDDVLERLWEGARSSRCREKTDDIRRNHNEDQYNLGSREESEGPETIEDEILELVDIIPVSSSQILEGLNLRGIDISVPQLMGYLMELNYKGALIQDGAYYRKRQ</sequence>
<dbReference type="InterPro" id="IPR003488">
    <property type="entry name" value="DprA"/>
</dbReference>
<evidence type="ECO:0000313" key="5">
    <source>
        <dbReference type="Proteomes" id="UP000001299"/>
    </source>
</evidence>
<dbReference type="NCBIfam" id="TIGR00732">
    <property type="entry name" value="dprA"/>
    <property type="match status" value="1"/>
</dbReference>
<accession>E0RYQ0</accession>
<dbReference type="EMBL" id="CP001810">
    <property type="protein sequence ID" value="ADL34745.1"/>
    <property type="molecule type" value="Genomic_DNA"/>
</dbReference>
<reference evidence="4 5" key="1">
    <citation type="journal article" date="2010" name="PLoS ONE">
        <title>The glycobiome of the rumen bacterium Butyrivibrio proteoclasticus B316(T) highlights adaptation to a polysaccharide-rich environment.</title>
        <authorList>
            <person name="Kelly W.J."/>
            <person name="Leahy S.C."/>
            <person name="Altermann E."/>
            <person name="Yeoman C.J."/>
            <person name="Dunne J.C."/>
            <person name="Kong Z."/>
            <person name="Pacheco D.M."/>
            <person name="Li D."/>
            <person name="Noel S.J."/>
            <person name="Moon C.D."/>
            <person name="Cookson A.L."/>
            <person name="Attwood G.T."/>
        </authorList>
    </citation>
    <scope>NUCLEOTIDE SEQUENCE [LARGE SCALE GENOMIC DNA]</scope>
    <source>
        <strain evidence="5">ATCC 51982 / DSM 14932 / B316</strain>
    </source>
</reference>
<dbReference type="Pfam" id="PF02481">
    <property type="entry name" value="DNA_processg_A"/>
    <property type="match status" value="1"/>
</dbReference>
<organism evidence="4 5">
    <name type="scientific">Butyrivibrio proteoclasticus (strain ATCC 51982 / DSM 14932 / B316)</name>
    <name type="common">Clostridium proteoclasticum</name>
    <dbReference type="NCBI Taxonomy" id="515622"/>
    <lineage>
        <taxon>Bacteria</taxon>
        <taxon>Bacillati</taxon>
        <taxon>Bacillota</taxon>
        <taxon>Clostridia</taxon>
        <taxon>Lachnospirales</taxon>
        <taxon>Lachnospiraceae</taxon>
        <taxon>Butyrivibrio</taxon>
    </lineage>
</organism>
<dbReference type="HOGENOM" id="CLU_029601_0_2_9"/>
<name>E0RYQ0_BUTPB</name>
<feature type="compositionally biased region" description="Basic and acidic residues" evidence="2">
    <location>
        <begin position="305"/>
        <end position="327"/>
    </location>
</feature>
<dbReference type="InterPro" id="IPR057666">
    <property type="entry name" value="DrpA_SLOG"/>
</dbReference>
<dbReference type="KEGG" id="bpb:bpr_I2011"/>
<dbReference type="STRING" id="515622.bpr_I2011"/>
<dbReference type="AlphaFoldDB" id="E0RYQ0"/>
<dbReference type="eggNOG" id="COG0758">
    <property type="taxonomic scope" value="Bacteria"/>
</dbReference>
<gene>
    <name evidence="4" type="primary">dprA</name>
    <name evidence="4" type="ordered locus">bpr_I2011</name>
</gene>
<evidence type="ECO:0000256" key="1">
    <source>
        <dbReference type="ARBA" id="ARBA00006525"/>
    </source>
</evidence>
<proteinExistence type="inferred from homology"/>
<keyword evidence="5" id="KW-1185">Reference proteome</keyword>
<evidence type="ECO:0000313" key="4">
    <source>
        <dbReference type="EMBL" id="ADL34745.1"/>
    </source>
</evidence>
<dbReference type="Proteomes" id="UP000001299">
    <property type="component" value="Chromosome 1"/>
</dbReference>
<dbReference type="SUPFAM" id="SSF102405">
    <property type="entry name" value="MCP/YpsA-like"/>
    <property type="match status" value="1"/>
</dbReference>